<evidence type="ECO:0000256" key="1">
    <source>
        <dbReference type="SAM" id="SignalP"/>
    </source>
</evidence>
<feature type="chain" id="PRO_5017212168" evidence="1">
    <location>
        <begin position="20"/>
        <end position="159"/>
    </location>
</feature>
<protein>
    <submittedName>
        <fullName evidence="2">Uncharacterized protein</fullName>
    </submittedName>
</protein>
<sequence>MRALAVMTLLWGVTAAAQASPPMLVMTTPPVAGGAHDRVMASVQDVGVSRGGTVTVTLRILSAQGAVLAEVTGPVTAGAPLRLPLTAPSAAGLRAQLLVPFNTEALAAGVLVMERWPATGLPEQPAIVCRIYTATTIDPRGGTSEPTTLWECSYEYPRS</sequence>
<accession>A0A3A8MX00</accession>
<dbReference type="AlphaFoldDB" id="A0A3A8MX00"/>
<evidence type="ECO:0000313" key="2">
    <source>
        <dbReference type="EMBL" id="RKH36787.1"/>
    </source>
</evidence>
<evidence type="ECO:0000313" key="3">
    <source>
        <dbReference type="Proteomes" id="UP000273405"/>
    </source>
</evidence>
<name>A0A3A8MX00_9BACT</name>
<keyword evidence="3" id="KW-1185">Reference proteome</keyword>
<comment type="caution">
    <text evidence="2">The sequence shown here is derived from an EMBL/GenBank/DDBJ whole genome shotgun (WGS) entry which is preliminary data.</text>
</comment>
<dbReference type="EMBL" id="RAWG01000281">
    <property type="protein sequence ID" value="RKH36787.1"/>
    <property type="molecule type" value="Genomic_DNA"/>
</dbReference>
<feature type="signal peptide" evidence="1">
    <location>
        <begin position="1"/>
        <end position="19"/>
    </location>
</feature>
<reference evidence="3" key="1">
    <citation type="submission" date="2018-09" db="EMBL/GenBank/DDBJ databases">
        <authorList>
            <person name="Livingstone P.G."/>
            <person name="Whitworth D.E."/>
        </authorList>
    </citation>
    <scope>NUCLEOTIDE SEQUENCE [LARGE SCALE GENOMIC DNA]</scope>
    <source>
        <strain evidence="3">CA040B</strain>
    </source>
</reference>
<gene>
    <name evidence="2" type="ORF">D7X12_31925</name>
</gene>
<proteinExistence type="predicted"/>
<dbReference type="Proteomes" id="UP000273405">
    <property type="component" value="Unassembled WGS sequence"/>
</dbReference>
<keyword evidence="1" id="KW-0732">Signal</keyword>
<dbReference type="OrthoDB" id="5525551at2"/>
<organism evidence="2 3">
    <name type="scientific">Corallococcus sicarius</name>
    <dbReference type="NCBI Taxonomy" id="2316726"/>
    <lineage>
        <taxon>Bacteria</taxon>
        <taxon>Pseudomonadati</taxon>
        <taxon>Myxococcota</taxon>
        <taxon>Myxococcia</taxon>
        <taxon>Myxococcales</taxon>
        <taxon>Cystobacterineae</taxon>
        <taxon>Myxococcaceae</taxon>
        <taxon>Corallococcus</taxon>
    </lineage>
</organism>